<comment type="caution">
    <text evidence="4">The sequence shown here is derived from an EMBL/GenBank/DDBJ whole genome shotgun (WGS) entry which is preliminary data.</text>
</comment>
<protein>
    <recommendedName>
        <fullName evidence="3">OmpA-like domain-containing protein</fullName>
    </recommendedName>
</protein>
<dbReference type="CDD" id="cd07185">
    <property type="entry name" value="OmpA_C-like"/>
    <property type="match status" value="1"/>
</dbReference>
<dbReference type="PROSITE" id="PS51123">
    <property type="entry name" value="OMPA_2"/>
    <property type="match status" value="1"/>
</dbReference>
<evidence type="ECO:0000259" key="3">
    <source>
        <dbReference type="PROSITE" id="PS51123"/>
    </source>
</evidence>
<dbReference type="SUPFAM" id="SSF103088">
    <property type="entry name" value="OmpA-like"/>
    <property type="match status" value="1"/>
</dbReference>
<dbReference type="Proteomes" id="UP001501310">
    <property type="component" value="Unassembled WGS sequence"/>
</dbReference>
<accession>A0ABP7S571</accession>
<name>A0ABP7S571_9SPHN</name>
<reference evidence="5" key="1">
    <citation type="journal article" date="2019" name="Int. J. Syst. Evol. Microbiol.">
        <title>The Global Catalogue of Microorganisms (GCM) 10K type strain sequencing project: providing services to taxonomists for standard genome sequencing and annotation.</title>
        <authorList>
            <consortium name="The Broad Institute Genomics Platform"/>
            <consortium name="The Broad Institute Genome Sequencing Center for Infectious Disease"/>
            <person name="Wu L."/>
            <person name="Ma J."/>
        </authorList>
    </citation>
    <scope>NUCLEOTIDE SEQUENCE [LARGE SCALE GENOMIC DNA]</scope>
    <source>
        <strain evidence="5">JCM 16603</strain>
    </source>
</reference>
<dbReference type="InterPro" id="IPR050330">
    <property type="entry name" value="Bact_OuterMem_StrucFunc"/>
</dbReference>
<dbReference type="Pfam" id="PF00691">
    <property type="entry name" value="OmpA"/>
    <property type="match status" value="1"/>
</dbReference>
<dbReference type="PANTHER" id="PTHR30329">
    <property type="entry name" value="STATOR ELEMENT OF FLAGELLAR MOTOR COMPLEX"/>
    <property type="match status" value="1"/>
</dbReference>
<keyword evidence="5" id="KW-1185">Reference proteome</keyword>
<dbReference type="RefSeq" id="WP_344710073.1">
    <property type="nucleotide sequence ID" value="NZ_BAAAZD010000002.1"/>
</dbReference>
<evidence type="ECO:0000313" key="4">
    <source>
        <dbReference type="EMBL" id="GAA4006690.1"/>
    </source>
</evidence>
<keyword evidence="2" id="KW-0732">Signal</keyword>
<dbReference type="EMBL" id="BAAAZD010000002">
    <property type="protein sequence ID" value="GAA4006690.1"/>
    <property type="molecule type" value="Genomic_DNA"/>
</dbReference>
<keyword evidence="1" id="KW-0472">Membrane</keyword>
<dbReference type="InterPro" id="IPR006665">
    <property type="entry name" value="OmpA-like"/>
</dbReference>
<organism evidence="4 5">
    <name type="scientific">Sphingomonas humi</name>
    <dbReference type="NCBI Taxonomy" id="335630"/>
    <lineage>
        <taxon>Bacteria</taxon>
        <taxon>Pseudomonadati</taxon>
        <taxon>Pseudomonadota</taxon>
        <taxon>Alphaproteobacteria</taxon>
        <taxon>Sphingomonadales</taxon>
        <taxon>Sphingomonadaceae</taxon>
        <taxon>Sphingomonas</taxon>
    </lineage>
</organism>
<dbReference type="InterPro" id="IPR036737">
    <property type="entry name" value="OmpA-like_sf"/>
</dbReference>
<sequence length="129" mass="13573">MLSLLLAASAAVQPAPVTAPTPAPMMIFFDSGGKEIRKEWEPVLDEAAKAAAAGSRLRIVGHSDRSGSASGNRRTSLERARVVADALVARGVAVATLTVEGQGEDNPFLPTADGVREIQNRRVDISPDR</sequence>
<evidence type="ECO:0000256" key="1">
    <source>
        <dbReference type="PROSITE-ProRule" id="PRU00473"/>
    </source>
</evidence>
<dbReference type="PANTHER" id="PTHR30329:SF21">
    <property type="entry name" value="LIPOPROTEIN YIAD-RELATED"/>
    <property type="match status" value="1"/>
</dbReference>
<feature type="domain" description="OmpA-like" evidence="3">
    <location>
        <begin position="16"/>
        <end position="129"/>
    </location>
</feature>
<evidence type="ECO:0000313" key="5">
    <source>
        <dbReference type="Proteomes" id="UP001501310"/>
    </source>
</evidence>
<feature type="signal peptide" evidence="2">
    <location>
        <begin position="1"/>
        <end position="19"/>
    </location>
</feature>
<proteinExistence type="predicted"/>
<evidence type="ECO:0000256" key="2">
    <source>
        <dbReference type="SAM" id="SignalP"/>
    </source>
</evidence>
<dbReference type="Gene3D" id="3.30.1330.60">
    <property type="entry name" value="OmpA-like domain"/>
    <property type="match status" value="1"/>
</dbReference>
<gene>
    <name evidence="4" type="ORF">GCM10022211_19470</name>
</gene>
<feature type="chain" id="PRO_5047244982" description="OmpA-like domain-containing protein" evidence="2">
    <location>
        <begin position="20"/>
        <end position="129"/>
    </location>
</feature>